<organism evidence="1 2">
    <name type="scientific">Brachionus plicatilis</name>
    <name type="common">Marine rotifer</name>
    <name type="synonym">Brachionus muelleri</name>
    <dbReference type="NCBI Taxonomy" id="10195"/>
    <lineage>
        <taxon>Eukaryota</taxon>
        <taxon>Metazoa</taxon>
        <taxon>Spiralia</taxon>
        <taxon>Gnathifera</taxon>
        <taxon>Rotifera</taxon>
        <taxon>Eurotatoria</taxon>
        <taxon>Monogononta</taxon>
        <taxon>Pseudotrocha</taxon>
        <taxon>Ploima</taxon>
        <taxon>Brachionidae</taxon>
        <taxon>Brachionus</taxon>
    </lineage>
</organism>
<dbReference type="AlphaFoldDB" id="A0A3M7QMZ3"/>
<dbReference type="EMBL" id="REGN01005611">
    <property type="protein sequence ID" value="RNA12807.1"/>
    <property type="molecule type" value="Genomic_DNA"/>
</dbReference>
<name>A0A3M7QMZ3_BRAPC</name>
<evidence type="ECO:0000313" key="1">
    <source>
        <dbReference type="EMBL" id="RNA12807.1"/>
    </source>
</evidence>
<protein>
    <submittedName>
        <fullName evidence="1">Uncharacterized protein</fullName>
    </submittedName>
</protein>
<accession>A0A3M7QMZ3</accession>
<gene>
    <name evidence="1" type="ORF">BpHYR1_039179</name>
</gene>
<sequence length="91" mass="11044">MIDLEKLALKKFLALNKINTKINKKRRPKNFKFQNFFFAEKNYELNVHHKKLASSEPEKWHKNYIIVYSNTNSRKKHDSDLDFSFSDFDFN</sequence>
<dbReference type="Proteomes" id="UP000276133">
    <property type="component" value="Unassembled WGS sequence"/>
</dbReference>
<keyword evidence="2" id="KW-1185">Reference proteome</keyword>
<comment type="caution">
    <text evidence="1">The sequence shown here is derived from an EMBL/GenBank/DDBJ whole genome shotgun (WGS) entry which is preliminary data.</text>
</comment>
<reference evidence="1 2" key="1">
    <citation type="journal article" date="2018" name="Sci. Rep.">
        <title>Genomic signatures of local adaptation to the degree of environmental predictability in rotifers.</title>
        <authorList>
            <person name="Franch-Gras L."/>
            <person name="Hahn C."/>
            <person name="Garcia-Roger E.M."/>
            <person name="Carmona M.J."/>
            <person name="Serra M."/>
            <person name="Gomez A."/>
        </authorList>
    </citation>
    <scope>NUCLEOTIDE SEQUENCE [LARGE SCALE GENOMIC DNA]</scope>
    <source>
        <strain evidence="1">HYR1</strain>
    </source>
</reference>
<evidence type="ECO:0000313" key="2">
    <source>
        <dbReference type="Proteomes" id="UP000276133"/>
    </source>
</evidence>
<proteinExistence type="predicted"/>